<dbReference type="AlphaFoldDB" id="A0A2W5CUI2"/>
<reference evidence="3 4" key="1">
    <citation type="submission" date="2017-11" db="EMBL/GenBank/DDBJ databases">
        <title>Infants hospitalized years apart are colonized by the same room-sourced microbial strains.</title>
        <authorList>
            <person name="Brooks B."/>
            <person name="Olm M.R."/>
            <person name="Firek B.A."/>
            <person name="Baker R."/>
            <person name="Thomas B.C."/>
            <person name="Morowitz M.J."/>
            <person name="Banfield J.F."/>
        </authorList>
    </citation>
    <scope>NUCLEOTIDE SEQUENCE [LARGE SCALE GENOMIC DNA]</scope>
    <source>
        <strain evidence="3">S2_012_000_R3_87</strain>
    </source>
</reference>
<organism evidence="3 4">
    <name type="scientific">Corynebacterium urealyticum</name>
    <dbReference type="NCBI Taxonomy" id="43771"/>
    <lineage>
        <taxon>Bacteria</taxon>
        <taxon>Bacillati</taxon>
        <taxon>Actinomycetota</taxon>
        <taxon>Actinomycetes</taxon>
        <taxon>Mycobacteriales</taxon>
        <taxon>Corynebacteriaceae</taxon>
        <taxon>Corynebacterium</taxon>
    </lineage>
</organism>
<dbReference type="InterPro" id="IPR000073">
    <property type="entry name" value="AB_hydrolase_1"/>
</dbReference>
<accession>A0A2W5CUI2</accession>
<dbReference type="Pfam" id="PF00561">
    <property type="entry name" value="Abhydrolase_1"/>
    <property type="match status" value="1"/>
</dbReference>
<feature type="signal peptide" evidence="1">
    <location>
        <begin position="1"/>
        <end position="24"/>
    </location>
</feature>
<dbReference type="EMBL" id="QFNY01000269">
    <property type="protein sequence ID" value="PZO98635.1"/>
    <property type="molecule type" value="Genomic_DNA"/>
</dbReference>
<keyword evidence="1" id="KW-0732">Signal</keyword>
<evidence type="ECO:0000256" key="1">
    <source>
        <dbReference type="SAM" id="SignalP"/>
    </source>
</evidence>
<feature type="chain" id="PRO_5038577401" description="AB hydrolase-1 domain-containing protein" evidence="1">
    <location>
        <begin position="25"/>
        <end position="532"/>
    </location>
</feature>
<sequence length="532" mass="56639">MRVGHKIAGMLGGLGLLSALVAPAATAETQQLSWGDCPADVFVTKRAKCAEFQVPMDYSQPDGQKITLTMSKIPATGAKRGVIAGNPGGPGGSALEMFADNAAPDKLNGQRVKLPADVQKHYDLIAVQPRGLAHGEALKCSYGHLASGVIPTLAAGLFRDLCNLEQPGYSQQVTTANTARDLDRARQLLGEERLNLYGVSYGGVLMGTYATMFPQHTGKALIDSSASPESLWFKTGRDRESWRRDGLHDVFQWIADRDDEYHLGTTPLQVYQRWSAVIDKESGAPAQVTPPPAEIGDLPAGLKEHANIALPAANQALPPAWRLGSAMVTLAKGKQQATLASPLFTFTYFGALYNPEMRPKLAEYIRTGKPPKMAGQELGPNGRPINPVTGKELSEEETMGLLEQMTSLGSVELSIVCNDNATPTKPEMLPQLFIDQLTGGDSISAIEGNLGSGRVCAGWPLPHPGAPINGEKLETKPLHVGFKNDSAVTGDAIWKMQKALGGEAVQVPGHAHGVMLVAPEKVAGKVSAYFNG</sequence>
<name>A0A2W5CUI2_9CORY</name>
<dbReference type="SUPFAM" id="SSF53474">
    <property type="entry name" value="alpha/beta-Hydrolases"/>
    <property type="match status" value="1"/>
</dbReference>
<evidence type="ECO:0000313" key="4">
    <source>
        <dbReference type="Proteomes" id="UP000249451"/>
    </source>
</evidence>
<dbReference type="Proteomes" id="UP000249451">
    <property type="component" value="Unassembled WGS sequence"/>
</dbReference>
<gene>
    <name evidence="3" type="ORF">DI609_10160</name>
</gene>
<evidence type="ECO:0000313" key="3">
    <source>
        <dbReference type="EMBL" id="PZO98635.1"/>
    </source>
</evidence>
<dbReference type="Gene3D" id="3.40.50.1820">
    <property type="entry name" value="alpha/beta hydrolase"/>
    <property type="match status" value="1"/>
</dbReference>
<dbReference type="InterPro" id="IPR029058">
    <property type="entry name" value="AB_hydrolase_fold"/>
</dbReference>
<evidence type="ECO:0000259" key="2">
    <source>
        <dbReference type="Pfam" id="PF00561"/>
    </source>
</evidence>
<protein>
    <recommendedName>
        <fullName evidence="2">AB hydrolase-1 domain-containing protein</fullName>
    </recommendedName>
</protein>
<proteinExistence type="predicted"/>
<comment type="caution">
    <text evidence="3">The sequence shown here is derived from an EMBL/GenBank/DDBJ whole genome shotgun (WGS) entry which is preliminary data.</text>
</comment>
<dbReference type="GO" id="GO:0003824">
    <property type="term" value="F:catalytic activity"/>
    <property type="evidence" value="ECO:0007669"/>
    <property type="project" value="UniProtKB-ARBA"/>
</dbReference>
<feature type="domain" description="AB hydrolase-1" evidence="2">
    <location>
        <begin position="110"/>
        <end position="230"/>
    </location>
</feature>